<reference evidence="1" key="1">
    <citation type="journal article" date="2014" name="Front. Microbiol.">
        <title>High frequency of phylogenetically diverse reductive dehalogenase-homologous genes in deep subseafloor sedimentary metagenomes.</title>
        <authorList>
            <person name="Kawai M."/>
            <person name="Futagami T."/>
            <person name="Toyoda A."/>
            <person name="Takaki Y."/>
            <person name="Nishi S."/>
            <person name="Hori S."/>
            <person name="Arai W."/>
            <person name="Tsubouchi T."/>
            <person name="Morono Y."/>
            <person name="Uchiyama I."/>
            <person name="Ito T."/>
            <person name="Fujiyama A."/>
            <person name="Inagaki F."/>
            <person name="Takami H."/>
        </authorList>
    </citation>
    <scope>NUCLEOTIDE SEQUENCE</scope>
    <source>
        <strain evidence="1">Expedition CK06-06</strain>
    </source>
</reference>
<dbReference type="AlphaFoldDB" id="X1GCD9"/>
<accession>X1GCD9</accession>
<protein>
    <submittedName>
        <fullName evidence="1">Uncharacterized protein</fullName>
    </submittedName>
</protein>
<dbReference type="EMBL" id="BARU01011202">
    <property type="protein sequence ID" value="GAH42460.1"/>
    <property type="molecule type" value="Genomic_DNA"/>
</dbReference>
<sequence>MKCPECKEKIGSVIIVTESYQLTSLKGHRLYQYIALPESSEIILRIKCRKCKKDIQKFIVGFPEE</sequence>
<gene>
    <name evidence="1" type="ORF">S03H2_21108</name>
</gene>
<proteinExistence type="predicted"/>
<organism evidence="1">
    <name type="scientific">marine sediment metagenome</name>
    <dbReference type="NCBI Taxonomy" id="412755"/>
    <lineage>
        <taxon>unclassified sequences</taxon>
        <taxon>metagenomes</taxon>
        <taxon>ecological metagenomes</taxon>
    </lineage>
</organism>
<evidence type="ECO:0000313" key="1">
    <source>
        <dbReference type="EMBL" id="GAH42460.1"/>
    </source>
</evidence>
<name>X1GCD9_9ZZZZ</name>
<comment type="caution">
    <text evidence="1">The sequence shown here is derived from an EMBL/GenBank/DDBJ whole genome shotgun (WGS) entry which is preliminary data.</text>
</comment>